<evidence type="ECO:0000313" key="9">
    <source>
        <dbReference type="EMBL" id="KAK6471359.1"/>
    </source>
</evidence>
<evidence type="ECO:0000256" key="6">
    <source>
        <dbReference type="SAM" id="MobiDB-lite"/>
    </source>
</evidence>
<feature type="domain" description="Link" evidence="8">
    <location>
        <begin position="287"/>
        <end position="382"/>
    </location>
</feature>
<evidence type="ECO:0000259" key="7">
    <source>
        <dbReference type="PROSITE" id="PS50835"/>
    </source>
</evidence>
<dbReference type="PROSITE" id="PS50963">
    <property type="entry name" value="LINK_2"/>
    <property type="match status" value="2"/>
</dbReference>
<evidence type="ECO:0000259" key="8">
    <source>
        <dbReference type="PROSITE" id="PS50963"/>
    </source>
</evidence>
<dbReference type="PANTHER" id="PTHR22804">
    <property type="entry name" value="AGGRECAN/VERSICAN PROTEOGLYCAN"/>
    <property type="match status" value="1"/>
</dbReference>
<dbReference type="EMBL" id="JAHFZB010000032">
    <property type="protein sequence ID" value="KAK6471359.1"/>
    <property type="molecule type" value="Genomic_DNA"/>
</dbReference>
<dbReference type="InterPro" id="IPR007110">
    <property type="entry name" value="Ig-like_dom"/>
</dbReference>
<evidence type="ECO:0000256" key="5">
    <source>
        <dbReference type="PROSITE-ProRule" id="PRU00323"/>
    </source>
</evidence>
<dbReference type="SMART" id="SM00409">
    <property type="entry name" value="IG"/>
    <property type="match status" value="1"/>
</dbReference>
<dbReference type="SMART" id="SM00406">
    <property type="entry name" value="IGv"/>
    <property type="match status" value="1"/>
</dbReference>
<dbReference type="InterPro" id="IPR000538">
    <property type="entry name" value="Link_dom"/>
</dbReference>
<organism evidence="9 10">
    <name type="scientific">Huso huso</name>
    <name type="common">Beluga</name>
    <name type="synonym">Acipenser huso</name>
    <dbReference type="NCBI Taxonomy" id="61971"/>
    <lineage>
        <taxon>Eukaryota</taxon>
        <taxon>Metazoa</taxon>
        <taxon>Chordata</taxon>
        <taxon>Craniata</taxon>
        <taxon>Vertebrata</taxon>
        <taxon>Euteleostomi</taxon>
        <taxon>Actinopterygii</taxon>
        <taxon>Chondrostei</taxon>
        <taxon>Acipenseriformes</taxon>
        <taxon>Acipenseridae</taxon>
        <taxon>Huso</taxon>
    </lineage>
</organism>
<keyword evidence="10" id="KW-1185">Reference proteome</keyword>
<feature type="region of interest" description="Disordered" evidence="6">
    <location>
        <begin position="1"/>
        <end position="20"/>
    </location>
</feature>
<keyword evidence="2" id="KW-0964">Secreted</keyword>
<dbReference type="PANTHER" id="PTHR22804:SF8">
    <property type="entry name" value="HYALURONAN AND PROTEOGLYCAN LINK PROTEIN 2"/>
    <property type="match status" value="1"/>
</dbReference>
<comment type="subcellular location">
    <subcellularLocation>
        <location evidence="1">Secreted</location>
    </subcellularLocation>
</comment>
<dbReference type="InterPro" id="IPR016187">
    <property type="entry name" value="CTDL_fold"/>
</dbReference>
<dbReference type="Gene3D" id="3.10.100.10">
    <property type="entry name" value="Mannose-Binding Protein A, subunit A"/>
    <property type="match status" value="2"/>
</dbReference>
<dbReference type="Gene3D" id="2.60.40.10">
    <property type="entry name" value="Immunoglobulins"/>
    <property type="match status" value="1"/>
</dbReference>
<dbReference type="SUPFAM" id="SSF56436">
    <property type="entry name" value="C-type lectin-like"/>
    <property type="match status" value="2"/>
</dbReference>
<evidence type="ECO:0000256" key="2">
    <source>
        <dbReference type="ARBA" id="ARBA00022525"/>
    </source>
</evidence>
<proteinExistence type="predicted"/>
<reference evidence="9 10" key="1">
    <citation type="submission" date="2021-05" db="EMBL/GenBank/DDBJ databases">
        <authorList>
            <person name="Zahm M."/>
            <person name="Klopp C."/>
            <person name="Cabau C."/>
            <person name="Kuhl H."/>
            <person name="Suciu R."/>
            <person name="Ciorpac M."/>
            <person name="Holostenco D."/>
            <person name="Gessner J."/>
            <person name="Wuertz S."/>
            <person name="Hohne C."/>
            <person name="Stock M."/>
            <person name="Gislard M."/>
            <person name="Lluch J."/>
            <person name="Milhes M."/>
            <person name="Lampietro C."/>
            <person name="Lopez Roques C."/>
            <person name="Donnadieu C."/>
            <person name="Du K."/>
            <person name="Schartl M."/>
            <person name="Guiguen Y."/>
        </authorList>
    </citation>
    <scope>NUCLEOTIDE SEQUENCE [LARGE SCALE GENOMIC DNA]</scope>
    <source>
        <strain evidence="9">Hh-F2</strain>
        <tissue evidence="9">Blood</tissue>
    </source>
</reference>
<dbReference type="SMART" id="SM00445">
    <property type="entry name" value="LINK"/>
    <property type="match status" value="2"/>
</dbReference>
<evidence type="ECO:0000256" key="3">
    <source>
        <dbReference type="ARBA" id="ARBA00022737"/>
    </source>
</evidence>
<dbReference type="InterPro" id="IPR003599">
    <property type="entry name" value="Ig_sub"/>
</dbReference>
<evidence type="ECO:0000256" key="1">
    <source>
        <dbReference type="ARBA" id="ARBA00004613"/>
    </source>
</evidence>
<comment type="caution">
    <text evidence="5">Lacks conserved residue(s) required for the propagation of feature annotation.</text>
</comment>
<dbReference type="PROSITE" id="PS01241">
    <property type="entry name" value="LINK_1"/>
    <property type="match status" value="1"/>
</dbReference>
<evidence type="ECO:0000256" key="4">
    <source>
        <dbReference type="ARBA" id="ARBA00023157"/>
    </source>
</evidence>
<feature type="domain" description="Link" evidence="8">
    <location>
        <begin position="191"/>
        <end position="286"/>
    </location>
</feature>
<dbReference type="InterPro" id="IPR050691">
    <property type="entry name" value="Hyaluronan_bind_Proteoglycan"/>
</dbReference>
<dbReference type="Proteomes" id="UP001369086">
    <property type="component" value="Unassembled WGS sequence"/>
</dbReference>
<dbReference type="InterPro" id="IPR036179">
    <property type="entry name" value="Ig-like_dom_sf"/>
</dbReference>
<keyword evidence="4 5" id="KW-1015">Disulfide bond</keyword>
<dbReference type="InterPro" id="IPR013783">
    <property type="entry name" value="Ig-like_fold"/>
</dbReference>
<dbReference type="PRINTS" id="PR01265">
    <property type="entry name" value="LINKMODULE"/>
</dbReference>
<keyword evidence="3" id="KW-0677">Repeat</keyword>
<feature type="domain" description="Ig-like" evidence="7">
    <location>
        <begin position="71"/>
        <end position="185"/>
    </location>
</feature>
<dbReference type="Pfam" id="PF07686">
    <property type="entry name" value="V-set"/>
    <property type="match status" value="1"/>
</dbReference>
<dbReference type="SUPFAM" id="SSF48726">
    <property type="entry name" value="Immunoglobulin"/>
    <property type="match status" value="1"/>
</dbReference>
<comment type="caution">
    <text evidence="9">The sequence shown here is derived from an EMBL/GenBank/DDBJ whole genome shotgun (WGS) entry which is preliminary data.</text>
</comment>
<name>A0ABR0YG47_HUSHU</name>
<dbReference type="InterPro" id="IPR013106">
    <property type="entry name" value="Ig_V-set"/>
</dbReference>
<feature type="compositionally biased region" description="Basic and acidic residues" evidence="6">
    <location>
        <begin position="1"/>
        <end position="11"/>
    </location>
</feature>
<evidence type="ECO:0000313" key="10">
    <source>
        <dbReference type="Proteomes" id="UP001369086"/>
    </source>
</evidence>
<feature type="disulfide bond" evidence="5">
    <location>
        <begin position="237"/>
        <end position="258"/>
    </location>
</feature>
<protein>
    <submittedName>
        <fullName evidence="9">Hyaluronan and proteoglycan link protein 2 isoform X1</fullName>
    </submittedName>
</protein>
<dbReference type="Pfam" id="PF00193">
    <property type="entry name" value="Xlink"/>
    <property type="match status" value="2"/>
</dbReference>
<feature type="disulfide bond" evidence="5">
    <location>
        <begin position="334"/>
        <end position="355"/>
    </location>
</feature>
<dbReference type="PROSITE" id="PS50835">
    <property type="entry name" value="IG_LIKE"/>
    <property type="match status" value="1"/>
</dbReference>
<dbReference type="InterPro" id="IPR016186">
    <property type="entry name" value="C-type_lectin-like/link_sf"/>
</dbReference>
<sequence length="384" mass="42852">MEDALTSDRSESLSSSSSWCFSSAGFRNTRDSKGVLVLPMMHSVVRLLWAATCFSWSSAIYNCQHDDRAGPALRYLLQPPQQVITSQRGANATLPCMLRVRPKNYRVKWTRLEPDPERRGVEHIILITNGAQHRGYDEALAPRASLRAAHSLDASLRITGLTLDDGGRYRCELVNGLEDESVTVTLELVGVVFPYQNSNGRYQFTYQEARQACEGQDGKLATYQQLYKAWTEGLDWCNAGWIEDGTVHYPIIDSREPCGGKLLPPGIRSYGARDKGKERFDAFCFTSAVKGQVFFIKGRMSFQEAGASCKAQGSEVARVGQLYAAWRFSWLDRCDGGWLEDGSVRFPITAARPLCGGLSHPGVRSLGFPDKELRVYGVYCYRPT</sequence>
<accession>A0ABR0YG47</accession>
<gene>
    <name evidence="9" type="ORF">HHUSO_G29746</name>
</gene>